<feature type="compositionally biased region" description="Basic and acidic residues" evidence="1">
    <location>
        <begin position="177"/>
        <end position="187"/>
    </location>
</feature>
<feature type="chain" id="PRO_5032592363" description="Periplasmic heavy metal sensor" evidence="2">
    <location>
        <begin position="22"/>
        <end position="202"/>
    </location>
</feature>
<keyword evidence="2" id="KW-0732">Signal</keyword>
<dbReference type="Pfam" id="PF07813">
    <property type="entry name" value="LTXXQ"/>
    <property type="match status" value="1"/>
</dbReference>
<evidence type="ECO:0000313" key="4">
    <source>
        <dbReference type="Proteomes" id="UP000250918"/>
    </source>
</evidence>
<feature type="region of interest" description="Disordered" evidence="1">
    <location>
        <begin position="177"/>
        <end position="202"/>
    </location>
</feature>
<dbReference type="InterPro" id="IPR012899">
    <property type="entry name" value="LTXXQ"/>
</dbReference>
<evidence type="ECO:0008006" key="5">
    <source>
        <dbReference type="Google" id="ProtNLM"/>
    </source>
</evidence>
<name>A0A855X8Q0_9BACT</name>
<accession>A0A855X8Q0</accession>
<dbReference type="GO" id="GO:0042597">
    <property type="term" value="C:periplasmic space"/>
    <property type="evidence" value="ECO:0007669"/>
    <property type="project" value="InterPro"/>
</dbReference>
<evidence type="ECO:0000256" key="1">
    <source>
        <dbReference type="SAM" id="MobiDB-lite"/>
    </source>
</evidence>
<comment type="caution">
    <text evidence="3">The sequence shown here is derived from an EMBL/GenBank/DDBJ whole genome shotgun (WGS) entry which is preliminary data.</text>
</comment>
<reference evidence="3 4" key="1">
    <citation type="journal article" date="2018" name="ISME J.">
        <title>A methanotrophic archaeon couples anaerobic oxidation of methane to Fe(III) reduction.</title>
        <authorList>
            <person name="Cai C."/>
            <person name="Leu A.O."/>
            <person name="Xie G.J."/>
            <person name="Guo J."/>
            <person name="Feng Y."/>
            <person name="Zhao J.X."/>
            <person name="Tyson G.W."/>
            <person name="Yuan Z."/>
            <person name="Hu S."/>
        </authorList>
    </citation>
    <scope>NUCLEOTIDE SEQUENCE [LARGE SCALE GENOMIC DNA]</scope>
    <source>
        <strain evidence="3">FeB_12</strain>
    </source>
</reference>
<gene>
    <name evidence="3" type="ORF">C3F09_04815</name>
</gene>
<dbReference type="AlphaFoldDB" id="A0A855X8Q0"/>
<dbReference type="CDD" id="cd09916">
    <property type="entry name" value="CpxP_like"/>
    <property type="match status" value="1"/>
</dbReference>
<dbReference type="Gene3D" id="1.20.120.1490">
    <property type="match status" value="1"/>
</dbReference>
<evidence type="ECO:0000313" key="3">
    <source>
        <dbReference type="EMBL" id="PWB73788.1"/>
    </source>
</evidence>
<dbReference type="Proteomes" id="UP000250918">
    <property type="component" value="Unassembled WGS sequence"/>
</dbReference>
<protein>
    <recommendedName>
        <fullName evidence="5">Periplasmic heavy metal sensor</fullName>
    </recommendedName>
</protein>
<feature type="signal peptide" evidence="2">
    <location>
        <begin position="1"/>
        <end position="21"/>
    </location>
</feature>
<sequence>MKKTIVLLATLVLGLALTAAAQPGTCGNMGRHDGAGMNCNAMCGGQGMMRGDGPGMMGGRGGRMGDGPGIQGILAMADKLELTDAQKTKLKQMNETFQVERIDQRANLQKAELKLRSLMRDDNPSVTEVNRAIDQVATLRADMAKMRFRHRTDMRSVLTEKQQQMLKDTRVERRKEVRVRVFDRDSEQEPNEPDMPPTGGSH</sequence>
<evidence type="ECO:0000256" key="2">
    <source>
        <dbReference type="SAM" id="SignalP"/>
    </source>
</evidence>
<proteinExistence type="predicted"/>
<organism evidence="3 4">
    <name type="scientific">candidate division GN15 bacterium</name>
    <dbReference type="NCBI Taxonomy" id="2072418"/>
    <lineage>
        <taxon>Bacteria</taxon>
        <taxon>candidate division GN15</taxon>
    </lineage>
</organism>
<dbReference type="EMBL" id="PQAP01000048">
    <property type="protein sequence ID" value="PWB73788.1"/>
    <property type="molecule type" value="Genomic_DNA"/>
</dbReference>